<evidence type="ECO:0000313" key="3">
    <source>
        <dbReference type="Proteomes" id="UP001223720"/>
    </source>
</evidence>
<accession>A0AAX3W9Q9</accession>
<organism evidence="2 3">
    <name type="scientific">Methylorubrum extorquens</name>
    <name type="common">Methylobacterium dichloromethanicum</name>
    <name type="synonym">Methylobacterium extorquens</name>
    <dbReference type="NCBI Taxonomy" id="408"/>
    <lineage>
        <taxon>Bacteria</taxon>
        <taxon>Pseudomonadati</taxon>
        <taxon>Pseudomonadota</taxon>
        <taxon>Alphaproteobacteria</taxon>
        <taxon>Hyphomicrobiales</taxon>
        <taxon>Methylobacteriaceae</taxon>
        <taxon>Methylorubrum</taxon>
    </lineage>
</organism>
<gene>
    <name evidence="2" type="ORF">KEC54_17030</name>
</gene>
<evidence type="ECO:0000313" key="2">
    <source>
        <dbReference type="EMBL" id="WHQ68086.1"/>
    </source>
</evidence>
<sequence length="87" mass="9936">MTETTTETGKRPPHETLDAQLVRYWEREATRFDELSARASFGWISRNYARRAQRAREKAERSRAKEVARGRLPASAQAADRDGDSPS</sequence>
<dbReference type="RefSeq" id="WP_056118228.1">
    <property type="nucleotide sequence ID" value="NZ_CP019322.1"/>
</dbReference>
<dbReference type="EMBL" id="CP073633">
    <property type="protein sequence ID" value="WHQ68086.1"/>
    <property type="molecule type" value="Genomic_DNA"/>
</dbReference>
<feature type="compositionally biased region" description="Basic and acidic residues" evidence="1">
    <location>
        <begin position="54"/>
        <end position="69"/>
    </location>
</feature>
<feature type="region of interest" description="Disordered" evidence="1">
    <location>
        <begin position="54"/>
        <end position="87"/>
    </location>
</feature>
<dbReference type="AlphaFoldDB" id="A0AAX3W9Q9"/>
<protein>
    <submittedName>
        <fullName evidence="2">Uncharacterized protein</fullName>
    </submittedName>
</protein>
<reference evidence="2" key="1">
    <citation type="journal article" date="2022" name="Biotechnol. Bioprocess Eng.">
        <title>Pan-genome Analysis Reveals Comparative Genomic Features of Central Metabolic Pathways in Methylorubrum extorquens.</title>
        <authorList>
            <person name="Lee G.M."/>
            <person name="Scott-Nevros Z.K."/>
            <person name="Lee S.-M."/>
            <person name="Kim D."/>
        </authorList>
    </citation>
    <scope>NUCLEOTIDE SEQUENCE</scope>
    <source>
        <strain evidence="2">ATCC 55366</strain>
    </source>
</reference>
<evidence type="ECO:0000256" key="1">
    <source>
        <dbReference type="SAM" id="MobiDB-lite"/>
    </source>
</evidence>
<proteinExistence type="predicted"/>
<dbReference type="Proteomes" id="UP001223720">
    <property type="component" value="Chromosome"/>
</dbReference>
<name>A0AAX3W9Q9_METEX</name>